<protein>
    <submittedName>
        <fullName evidence="2">Uncharacterized protein</fullName>
    </submittedName>
</protein>
<dbReference type="Proteomes" id="UP000708208">
    <property type="component" value="Unassembled WGS sequence"/>
</dbReference>
<dbReference type="EMBL" id="CAJVCH010565479">
    <property type="protein sequence ID" value="CAG7832518.1"/>
    <property type="molecule type" value="Genomic_DNA"/>
</dbReference>
<proteinExistence type="predicted"/>
<comment type="caution">
    <text evidence="2">The sequence shown here is derived from an EMBL/GenBank/DDBJ whole genome shotgun (WGS) entry which is preliminary data.</text>
</comment>
<feature type="region of interest" description="Disordered" evidence="1">
    <location>
        <begin position="1"/>
        <end position="28"/>
    </location>
</feature>
<reference evidence="2" key="1">
    <citation type="submission" date="2021-06" db="EMBL/GenBank/DDBJ databases">
        <authorList>
            <person name="Hodson N. C."/>
            <person name="Mongue J. A."/>
            <person name="Jaron S. K."/>
        </authorList>
    </citation>
    <scope>NUCLEOTIDE SEQUENCE</scope>
</reference>
<sequence>MASENFLKPPGVYGKGSDSNASASLAPVDPCPSLQSTYASDVDPQHVPSTWSGDIRAHSQSYIAPHVAWCLCTRRCNWIFSIPTDFPLTCFTSAFCPAPASVMDWIF</sequence>
<evidence type="ECO:0000313" key="2">
    <source>
        <dbReference type="EMBL" id="CAG7832518.1"/>
    </source>
</evidence>
<name>A0A8J2LCC7_9HEXA</name>
<accession>A0A8J2LCC7</accession>
<dbReference type="AlphaFoldDB" id="A0A8J2LCC7"/>
<organism evidence="2 3">
    <name type="scientific">Allacma fusca</name>
    <dbReference type="NCBI Taxonomy" id="39272"/>
    <lineage>
        <taxon>Eukaryota</taxon>
        <taxon>Metazoa</taxon>
        <taxon>Ecdysozoa</taxon>
        <taxon>Arthropoda</taxon>
        <taxon>Hexapoda</taxon>
        <taxon>Collembola</taxon>
        <taxon>Symphypleona</taxon>
        <taxon>Sminthuridae</taxon>
        <taxon>Allacma</taxon>
    </lineage>
</organism>
<gene>
    <name evidence="2" type="ORF">AFUS01_LOCUS42199</name>
</gene>
<keyword evidence="3" id="KW-1185">Reference proteome</keyword>
<evidence type="ECO:0000256" key="1">
    <source>
        <dbReference type="SAM" id="MobiDB-lite"/>
    </source>
</evidence>
<evidence type="ECO:0000313" key="3">
    <source>
        <dbReference type="Proteomes" id="UP000708208"/>
    </source>
</evidence>